<keyword evidence="2" id="KW-1185">Reference proteome</keyword>
<evidence type="ECO:0008006" key="3">
    <source>
        <dbReference type="Google" id="ProtNLM"/>
    </source>
</evidence>
<name>A0A3D9HFI2_9FLAO</name>
<protein>
    <recommendedName>
        <fullName evidence="3">Lacal_2735 family protein</fullName>
    </recommendedName>
</protein>
<dbReference type="EMBL" id="QRDX01000004">
    <property type="protein sequence ID" value="RED48249.1"/>
    <property type="molecule type" value="Genomic_DNA"/>
</dbReference>
<dbReference type="NCBIfam" id="NF033487">
    <property type="entry name" value="Lacal_2735_fam"/>
    <property type="match status" value="1"/>
</dbReference>
<proteinExistence type="predicted"/>
<dbReference type="OrthoDB" id="1123018at2"/>
<comment type="caution">
    <text evidence="1">The sequence shown here is derived from an EMBL/GenBank/DDBJ whole genome shotgun (WGS) entry which is preliminary data.</text>
</comment>
<gene>
    <name evidence="1" type="ORF">DFQ02_10488</name>
</gene>
<dbReference type="RefSeq" id="WP_116523905.1">
    <property type="nucleotide sequence ID" value="NZ_QRDX01000004.1"/>
</dbReference>
<accession>A0A3D9HFI2</accession>
<evidence type="ECO:0000313" key="2">
    <source>
        <dbReference type="Proteomes" id="UP000256629"/>
    </source>
</evidence>
<reference evidence="1 2" key="1">
    <citation type="submission" date="2018-07" db="EMBL/GenBank/DDBJ databases">
        <title>Genomic Encyclopedia of Type Strains, Phase III (KMG-III): the genomes of soil and plant-associated and newly described type strains.</title>
        <authorList>
            <person name="Whitman W."/>
        </authorList>
    </citation>
    <scope>NUCLEOTIDE SEQUENCE [LARGE SCALE GENOMIC DNA]</scope>
    <source>
        <strain evidence="1 2">CECT 8487</strain>
    </source>
</reference>
<evidence type="ECO:0000313" key="1">
    <source>
        <dbReference type="EMBL" id="RED48249.1"/>
    </source>
</evidence>
<dbReference type="Proteomes" id="UP000256629">
    <property type="component" value="Unassembled WGS sequence"/>
</dbReference>
<dbReference type="InterPro" id="IPR045493">
    <property type="entry name" value="DUF6435"/>
</dbReference>
<dbReference type="AlphaFoldDB" id="A0A3D9HFI2"/>
<sequence length="58" mass="7028">MFKLFKRKSKREKLEEKFKKLMQEWHKLSSINRAASDKKYAEAQKIAQILYNMKHEAA</sequence>
<organism evidence="1 2">
    <name type="scientific">Seonamhaeicola aphaedonensis</name>
    <dbReference type="NCBI Taxonomy" id="1461338"/>
    <lineage>
        <taxon>Bacteria</taxon>
        <taxon>Pseudomonadati</taxon>
        <taxon>Bacteroidota</taxon>
        <taxon>Flavobacteriia</taxon>
        <taxon>Flavobacteriales</taxon>
        <taxon>Flavobacteriaceae</taxon>
    </lineage>
</organism>